<feature type="region of interest" description="Disordered" evidence="1">
    <location>
        <begin position="228"/>
        <end position="272"/>
    </location>
</feature>
<comment type="caution">
    <text evidence="2">The sequence shown here is derived from an EMBL/GenBank/DDBJ whole genome shotgun (WGS) entry which is preliminary data.</text>
</comment>
<name>A0A836C1Y7_9CHLO</name>
<feature type="compositionally biased region" description="Basic residues" evidence="1">
    <location>
        <begin position="152"/>
        <end position="162"/>
    </location>
</feature>
<organism evidence="2 3">
    <name type="scientific">Edaphochlamys debaryana</name>
    <dbReference type="NCBI Taxonomy" id="47281"/>
    <lineage>
        <taxon>Eukaryota</taxon>
        <taxon>Viridiplantae</taxon>
        <taxon>Chlorophyta</taxon>
        <taxon>core chlorophytes</taxon>
        <taxon>Chlorophyceae</taxon>
        <taxon>CS clade</taxon>
        <taxon>Chlamydomonadales</taxon>
        <taxon>Chlamydomonadales incertae sedis</taxon>
        <taxon>Edaphochlamys</taxon>
    </lineage>
</organism>
<feature type="compositionally biased region" description="Low complexity" evidence="1">
    <location>
        <begin position="175"/>
        <end position="197"/>
    </location>
</feature>
<feature type="compositionally biased region" description="Low complexity" evidence="1">
    <location>
        <begin position="238"/>
        <end position="250"/>
    </location>
</feature>
<protein>
    <submittedName>
        <fullName evidence="2">Uncharacterized protein</fullName>
    </submittedName>
</protein>
<evidence type="ECO:0000256" key="1">
    <source>
        <dbReference type="SAM" id="MobiDB-lite"/>
    </source>
</evidence>
<proteinExistence type="predicted"/>
<dbReference type="Proteomes" id="UP000612055">
    <property type="component" value="Unassembled WGS sequence"/>
</dbReference>
<feature type="region of interest" description="Disordered" evidence="1">
    <location>
        <begin position="64"/>
        <end position="212"/>
    </location>
</feature>
<gene>
    <name evidence="2" type="ORF">HYH03_005711</name>
</gene>
<dbReference type="AlphaFoldDB" id="A0A836C1Y7"/>
<dbReference type="EMBL" id="JAEHOE010000020">
    <property type="protein sequence ID" value="KAG2496108.1"/>
    <property type="molecule type" value="Genomic_DNA"/>
</dbReference>
<sequence length="272" mass="27923">MASAAHVTASGGHRSLLDLQAQLLQERIVLCDIWRQAGEQCAHMLRVEQEMRAQWLVEAQHAQQAQQAQQQTPAQPPTGDVAAASGSEPRAAEGPQQAPGSVHASLHGSSAHAEPSDPPPAAEARGEQLATPPPSAAATPGEVAATCTPSPYRHRRKQSTPKRRPDALQSSTPDFGAAAARFGARAADWGQAAAGTNAGEGRPQPLAAGQALGVGAPAPIQIRRTVATKRPRPPSGELPLNLPPLQGLPLAKRTQRRAAAAEAAGGSSGGAA</sequence>
<evidence type="ECO:0000313" key="2">
    <source>
        <dbReference type="EMBL" id="KAG2496108.1"/>
    </source>
</evidence>
<accession>A0A836C1Y7</accession>
<evidence type="ECO:0000313" key="3">
    <source>
        <dbReference type="Proteomes" id="UP000612055"/>
    </source>
</evidence>
<keyword evidence="3" id="KW-1185">Reference proteome</keyword>
<reference evidence="2" key="1">
    <citation type="journal article" date="2020" name="bioRxiv">
        <title>Comparative genomics of Chlamydomonas.</title>
        <authorList>
            <person name="Craig R.J."/>
            <person name="Hasan A.R."/>
            <person name="Ness R.W."/>
            <person name="Keightley P.D."/>
        </authorList>
    </citation>
    <scope>NUCLEOTIDE SEQUENCE</scope>
    <source>
        <strain evidence="2">CCAP 11/70</strain>
    </source>
</reference>
<feature type="compositionally biased region" description="Low complexity" evidence="1">
    <location>
        <begin position="64"/>
        <end position="73"/>
    </location>
</feature>